<dbReference type="EMBL" id="JAEUBG010000606">
    <property type="protein sequence ID" value="KAH3687838.1"/>
    <property type="molecule type" value="Genomic_DNA"/>
</dbReference>
<reference evidence="2" key="2">
    <citation type="submission" date="2021-01" db="EMBL/GenBank/DDBJ databases">
        <authorList>
            <person name="Schikora-Tamarit M.A."/>
        </authorList>
    </citation>
    <scope>NUCLEOTIDE SEQUENCE</scope>
    <source>
        <strain evidence="2">CBS2887</strain>
    </source>
</reference>
<dbReference type="GO" id="GO:0005829">
    <property type="term" value="C:cytosol"/>
    <property type="evidence" value="ECO:0007669"/>
    <property type="project" value="TreeGrafter"/>
</dbReference>
<reference evidence="2" key="1">
    <citation type="journal article" date="2021" name="Open Biol.">
        <title>Shared evolutionary footprints suggest mitochondrial oxidative damage underlies multiple complex I losses in fungi.</title>
        <authorList>
            <person name="Schikora-Tamarit M.A."/>
            <person name="Marcet-Houben M."/>
            <person name="Nosek J."/>
            <person name="Gabaldon T."/>
        </authorList>
    </citation>
    <scope>NUCLEOTIDE SEQUENCE</scope>
    <source>
        <strain evidence="2">CBS2887</strain>
    </source>
</reference>
<evidence type="ECO:0000256" key="1">
    <source>
        <dbReference type="ARBA" id="ARBA00006676"/>
    </source>
</evidence>
<dbReference type="GO" id="GO:0003876">
    <property type="term" value="F:AMP deaminase activity"/>
    <property type="evidence" value="ECO:0007669"/>
    <property type="project" value="InterPro"/>
</dbReference>
<name>A0A9P8QC48_WICPI</name>
<dbReference type="Pfam" id="PF19326">
    <property type="entry name" value="AMP_deaminase"/>
    <property type="match status" value="1"/>
</dbReference>
<dbReference type="Gene3D" id="4.10.800.20">
    <property type="match status" value="1"/>
</dbReference>
<dbReference type="Gene3D" id="3.20.20.140">
    <property type="entry name" value="Metal-dependent hydrolases"/>
    <property type="match status" value="1"/>
</dbReference>
<sequence length="794" mass="92712">MQSQPFNHTSEMDDVSNHVYTSPLSLEYEPEAEKSGLIDSLYEPGDSVSYPTHLRTRKITDLTPMHTIFDIQSQQGSFFIKESEAEDFSNFSESLTQFSAELVQCLHLRDKYQLLSGQVSHLNPVNWETWRTFPPPVPKFWHYVDEYGTKREGTDYYYDETAKAHYFGETFKFEDYEKFYYERKAKEREAQDPKQLRCGVNSKVQFNHKRHTYQFSNFTSDEKIPNFSEYFKDLNRITQLSLNQAGQSLSYRRLNYLEAKFDQYNLLNESREIEITKLNPHRDFYNVRKIDNNIDLSMCMSRKALVNVINEKLRVEPDRVVYVEGGVTLTLRELFKDYLGSEEEKQLSGKRLNIDDLFEFGIIDRNFETLDRSNSKSNQDQSNKVVVQDDTLVRIDRTFLRIDNHIGGEYLADLVKQVCSDYEKTKYQYGELGLNFNLIPTKTHSSRWESIADWVIDHKLISHNIKWIVRIPRNYTILRQLGHVTNFQEFLDALFKPLFLVSSDPESNLKLHYFLTKVSALDLLSGSFNKTSDISLFEHRNLKPPSQWTDDANPPYSYYLYYIFLNLSHLNEYRRSQGLNCLCLRNHISSLAEDVESGLGVITETLASNFLIGKTVINAEKLHNYPTLQYLYYLKQIGITMSPLCWNKRLQLLKNDDTNRTTLTNSSYESHPILRYFKTGMKVGLSTNKPLFSSLTRDPLIEEYSIANAIHKLGNVDVCELARNSVLISGFNGSLKKHWIGIQYCEDDNAAGLDYIENDEFTVQRSNVPDMRINFRKETLRLELQFVKKVAEGY</sequence>
<dbReference type="GO" id="GO:0032264">
    <property type="term" value="P:IMP salvage"/>
    <property type="evidence" value="ECO:0007669"/>
    <property type="project" value="InterPro"/>
</dbReference>
<evidence type="ECO:0000313" key="2">
    <source>
        <dbReference type="EMBL" id="KAH3687838.1"/>
    </source>
</evidence>
<organism evidence="2 3">
    <name type="scientific">Wickerhamomyces pijperi</name>
    <name type="common">Yeast</name>
    <name type="synonym">Pichia pijperi</name>
    <dbReference type="NCBI Taxonomy" id="599730"/>
    <lineage>
        <taxon>Eukaryota</taxon>
        <taxon>Fungi</taxon>
        <taxon>Dikarya</taxon>
        <taxon>Ascomycota</taxon>
        <taxon>Saccharomycotina</taxon>
        <taxon>Saccharomycetes</taxon>
        <taxon>Phaffomycetales</taxon>
        <taxon>Wickerhamomycetaceae</taxon>
        <taxon>Wickerhamomyces</taxon>
    </lineage>
</organism>
<proteinExistence type="inferred from homology"/>
<gene>
    <name evidence="2" type="ORF">WICPIJ_001177</name>
</gene>
<dbReference type="PANTHER" id="PTHR11359">
    <property type="entry name" value="AMP DEAMINASE"/>
    <property type="match status" value="1"/>
</dbReference>
<evidence type="ECO:0008006" key="4">
    <source>
        <dbReference type="Google" id="ProtNLM"/>
    </source>
</evidence>
<dbReference type="AlphaFoldDB" id="A0A9P8QC48"/>
<dbReference type="InterPro" id="IPR032466">
    <property type="entry name" value="Metal_Hydrolase"/>
</dbReference>
<dbReference type="OrthoDB" id="1723809at2759"/>
<evidence type="ECO:0000313" key="3">
    <source>
        <dbReference type="Proteomes" id="UP000774326"/>
    </source>
</evidence>
<keyword evidence="3" id="KW-1185">Reference proteome</keyword>
<dbReference type="SUPFAM" id="SSF51556">
    <property type="entry name" value="Metallo-dependent hydrolases"/>
    <property type="match status" value="1"/>
</dbReference>
<dbReference type="InterPro" id="IPR006329">
    <property type="entry name" value="AMPD"/>
</dbReference>
<comment type="caution">
    <text evidence="2">The sequence shown here is derived from an EMBL/GenBank/DDBJ whole genome shotgun (WGS) entry which is preliminary data.</text>
</comment>
<dbReference type="Proteomes" id="UP000774326">
    <property type="component" value="Unassembled WGS sequence"/>
</dbReference>
<dbReference type="PANTHER" id="PTHR11359:SF7">
    <property type="entry name" value="INACTIVE DEAMINASE YBR284W-RELATED"/>
    <property type="match status" value="1"/>
</dbReference>
<accession>A0A9P8QC48</accession>
<comment type="similarity">
    <text evidence="1">Belongs to the metallo-dependent hydrolases superfamily. Adenosine and AMP deaminases family.</text>
</comment>
<protein>
    <recommendedName>
        <fullName evidence="4">AMP deaminase</fullName>
    </recommendedName>
</protein>